<dbReference type="PANTHER" id="PTHR47726:SF1">
    <property type="entry name" value="NAD(P)H-QUINONE OXIDOREDUCTASE SUBUNIT U, CHLOROPLASTIC"/>
    <property type="match status" value="1"/>
</dbReference>
<sequence length="238" mass="26435">MVAVPSSTAVATTTSAHLCSGTNRLLLYNGSSTRVISFCSEHFDFPAVRMKPPRRVRLVAKNSGTSEVSADAGEVEVEGSDQKLEQVPTGEPSLISALNVEKALRGIAITDADHYGRLGLQRGCSYDQVSIAYKNKVEEVMNQQLPEEELQTSLDQLKESFLILSTVEERRLYDWSLARTENPDRYKWPFEVDISQTPKDGTPPPQEPEDVETTRLVGYFILGIFVLSIILSITLNQQ</sequence>
<evidence type="ECO:0000313" key="3">
    <source>
        <dbReference type="Proteomes" id="UP001161247"/>
    </source>
</evidence>
<keyword evidence="1" id="KW-0812">Transmembrane</keyword>
<proteinExistence type="predicted"/>
<accession>A0AAV1CKG7</accession>
<dbReference type="PANTHER" id="PTHR47726">
    <property type="entry name" value="NAD(P)H-QUINONE OXIDOREDUCTASE SUBUNIT U, CHLOROPLASTIC"/>
    <property type="match status" value="1"/>
</dbReference>
<feature type="transmembrane region" description="Helical" evidence="1">
    <location>
        <begin position="216"/>
        <end position="235"/>
    </location>
</feature>
<dbReference type="InterPro" id="IPR044199">
    <property type="entry name" value="NdhU_chloroplastic"/>
</dbReference>
<name>A0AAV1CKG7_OLDCO</name>
<dbReference type="Gene3D" id="1.10.287.110">
    <property type="entry name" value="DnaJ domain"/>
    <property type="match status" value="1"/>
</dbReference>
<organism evidence="2 3">
    <name type="scientific">Oldenlandia corymbosa var. corymbosa</name>
    <dbReference type="NCBI Taxonomy" id="529605"/>
    <lineage>
        <taxon>Eukaryota</taxon>
        <taxon>Viridiplantae</taxon>
        <taxon>Streptophyta</taxon>
        <taxon>Embryophyta</taxon>
        <taxon>Tracheophyta</taxon>
        <taxon>Spermatophyta</taxon>
        <taxon>Magnoliopsida</taxon>
        <taxon>eudicotyledons</taxon>
        <taxon>Gunneridae</taxon>
        <taxon>Pentapetalae</taxon>
        <taxon>asterids</taxon>
        <taxon>lamiids</taxon>
        <taxon>Gentianales</taxon>
        <taxon>Rubiaceae</taxon>
        <taxon>Rubioideae</taxon>
        <taxon>Spermacoceae</taxon>
        <taxon>Hedyotis-Oldenlandia complex</taxon>
        <taxon>Oldenlandia</taxon>
    </lineage>
</organism>
<evidence type="ECO:0000313" key="2">
    <source>
        <dbReference type="EMBL" id="CAI9095917.1"/>
    </source>
</evidence>
<dbReference type="Proteomes" id="UP001161247">
    <property type="component" value="Chromosome 2"/>
</dbReference>
<gene>
    <name evidence="2" type="ORF">OLC1_LOCUS6788</name>
</gene>
<evidence type="ECO:0000256" key="1">
    <source>
        <dbReference type="SAM" id="Phobius"/>
    </source>
</evidence>
<dbReference type="AlphaFoldDB" id="A0AAV1CKG7"/>
<reference evidence="2" key="1">
    <citation type="submission" date="2023-03" db="EMBL/GenBank/DDBJ databases">
        <authorList>
            <person name="Julca I."/>
        </authorList>
    </citation>
    <scope>NUCLEOTIDE SEQUENCE</scope>
</reference>
<keyword evidence="1" id="KW-0472">Membrane</keyword>
<keyword evidence="3" id="KW-1185">Reference proteome</keyword>
<dbReference type="FunFam" id="1.10.287.110:FF:000080">
    <property type="entry name" value="NAD(P)H-quinone oxidoreductase subunit U chloroplastic"/>
    <property type="match status" value="1"/>
</dbReference>
<protein>
    <submittedName>
        <fullName evidence="2">OLC1v1031955C1</fullName>
    </submittedName>
</protein>
<dbReference type="GO" id="GO:0010598">
    <property type="term" value="C:NAD(P)H dehydrogenase complex (plastoquinone)"/>
    <property type="evidence" value="ECO:0007669"/>
    <property type="project" value="InterPro"/>
</dbReference>
<keyword evidence="1" id="KW-1133">Transmembrane helix</keyword>
<dbReference type="GO" id="GO:0009535">
    <property type="term" value="C:chloroplast thylakoid membrane"/>
    <property type="evidence" value="ECO:0007669"/>
    <property type="project" value="InterPro"/>
</dbReference>
<dbReference type="SUPFAM" id="SSF46565">
    <property type="entry name" value="Chaperone J-domain"/>
    <property type="match status" value="1"/>
</dbReference>
<dbReference type="EMBL" id="OX459119">
    <property type="protein sequence ID" value="CAI9095917.1"/>
    <property type="molecule type" value="Genomic_DNA"/>
</dbReference>
<dbReference type="InterPro" id="IPR036869">
    <property type="entry name" value="J_dom_sf"/>
</dbReference>